<dbReference type="SUPFAM" id="SSF56091">
    <property type="entry name" value="DNA ligase/mRNA capping enzyme, catalytic domain"/>
    <property type="match status" value="1"/>
</dbReference>
<reference evidence="9" key="1">
    <citation type="submission" date="2021-09" db="EMBL/GenBank/DDBJ databases">
        <authorList>
            <consortium name="AG Swart"/>
            <person name="Singh M."/>
            <person name="Singh A."/>
            <person name="Seah K."/>
            <person name="Emmerich C."/>
        </authorList>
    </citation>
    <scope>NUCLEOTIDE SEQUENCE</scope>
    <source>
        <strain evidence="9">ATCC30299</strain>
    </source>
</reference>
<dbReference type="InterPro" id="IPR012310">
    <property type="entry name" value="DNA_ligase_ATP-dep_cent"/>
</dbReference>
<evidence type="ECO:0000256" key="3">
    <source>
        <dbReference type="ARBA" id="ARBA00022705"/>
    </source>
</evidence>
<comment type="cofactor">
    <cofactor evidence="1">
        <name>a divalent metal cation</name>
        <dbReference type="ChEBI" id="CHEBI:60240"/>
    </cofactor>
</comment>
<dbReference type="EMBL" id="CAJZBQ010000013">
    <property type="protein sequence ID" value="CAG9315259.1"/>
    <property type="molecule type" value="Genomic_DNA"/>
</dbReference>
<dbReference type="GO" id="GO:0006260">
    <property type="term" value="P:DNA replication"/>
    <property type="evidence" value="ECO:0007669"/>
    <property type="project" value="UniProtKB-KW"/>
</dbReference>
<comment type="caution">
    <text evidence="9">The sequence shown here is derived from an EMBL/GenBank/DDBJ whole genome shotgun (WGS) entry which is preliminary data.</text>
</comment>
<protein>
    <recommendedName>
        <fullName evidence="11">DNA ligase</fullName>
    </recommendedName>
</protein>
<dbReference type="PANTHER" id="PTHR47810:SF1">
    <property type="entry name" value="DNA LIGASE B"/>
    <property type="match status" value="1"/>
</dbReference>
<dbReference type="Pfam" id="PF14743">
    <property type="entry name" value="DNA_ligase_OB_2"/>
    <property type="match status" value="1"/>
</dbReference>
<keyword evidence="10" id="KW-1185">Reference proteome</keyword>
<keyword evidence="4" id="KW-0227">DNA damage</keyword>
<proteinExistence type="predicted"/>
<dbReference type="Gene3D" id="3.30.1490.70">
    <property type="match status" value="1"/>
</dbReference>
<evidence type="ECO:0000259" key="8">
    <source>
        <dbReference type="Pfam" id="PF14743"/>
    </source>
</evidence>
<evidence type="ECO:0000256" key="4">
    <source>
        <dbReference type="ARBA" id="ARBA00022763"/>
    </source>
</evidence>
<evidence type="ECO:0000313" key="9">
    <source>
        <dbReference type="EMBL" id="CAG9315259.1"/>
    </source>
</evidence>
<name>A0AAU9IIE6_9CILI</name>
<dbReference type="GO" id="GO:0006310">
    <property type="term" value="P:DNA recombination"/>
    <property type="evidence" value="ECO:0007669"/>
    <property type="project" value="InterPro"/>
</dbReference>
<feature type="domain" description="DNA ligase OB-like" evidence="8">
    <location>
        <begin position="236"/>
        <end position="299"/>
    </location>
</feature>
<evidence type="ECO:0008006" key="11">
    <source>
        <dbReference type="Google" id="ProtNLM"/>
    </source>
</evidence>
<feature type="region of interest" description="Disordered" evidence="6">
    <location>
        <begin position="1"/>
        <end position="29"/>
    </location>
</feature>
<evidence type="ECO:0000256" key="1">
    <source>
        <dbReference type="ARBA" id="ARBA00001968"/>
    </source>
</evidence>
<dbReference type="Gene3D" id="3.30.470.30">
    <property type="entry name" value="DNA ligase/mRNA capping enzyme"/>
    <property type="match status" value="1"/>
</dbReference>
<dbReference type="InterPro" id="IPR016059">
    <property type="entry name" value="DNA_ligase_ATP-dep_CS"/>
</dbReference>
<feature type="domain" description="ATP-dependent DNA ligase family profile" evidence="7">
    <location>
        <begin position="53"/>
        <end position="222"/>
    </location>
</feature>
<dbReference type="AlphaFoldDB" id="A0AAU9IIE6"/>
<sequence>MDSDIEEVEDPKTISKSSKNAAKPQLPAKRARDFDYEIGSGPPEEVISLMLANTLKNQDPTGWWLSEKLDGVRCYWNGKSFVSRQGNPYDVPDFFVEGLPKTVSLDGELWVGRKAFQECVSIVRCTNNGKNDMSRWNKVKFMLFDAPSIDAPFEERLEYLKKFGAATTNQYVEVLPQRICTGKKDLSQEAAKIEALGGEGVMLRQPKSMYEGRRTSTLLKVKSFKDAEATVIAHEQGKGKFKGMFGALKVRMDNGKEFKIGSGFSDAERQDPPPIGSVVTYKYQELSNDGIPRFPTYLRRHPGL</sequence>
<keyword evidence="5" id="KW-0234">DNA repair</keyword>
<evidence type="ECO:0000313" key="10">
    <source>
        <dbReference type="Proteomes" id="UP001162131"/>
    </source>
</evidence>
<keyword evidence="2" id="KW-0436">Ligase</keyword>
<dbReference type="InterPro" id="IPR050326">
    <property type="entry name" value="NAD_dep_DNA_ligaseB"/>
</dbReference>
<evidence type="ECO:0000256" key="5">
    <source>
        <dbReference type="ARBA" id="ARBA00023204"/>
    </source>
</evidence>
<gene>
    <name evidence="9" type="ORF">BSTOLATCC_MIC13033</name>
</gene>
<dbReference type="InterPro" id="IPR029319">
    <property type="entry name" value="DNA_ligase_OB"/>
</dbReference>
<evidence type="ECO:0000256" key="6">
    <source>
        <dbReference type="SAM" id="MobiDB-lite"/>
    </source>
</evidence>
<evidence type="ECO:0000259" key="7">
    <source>
        <dbReference type="Pfam" id="PF01068"/>
    </source>
</evidence>
<accession>A0AAU9IIE6</accession>
<dbReference type="CDD" id="cd07896">
    <property type="entry name" value="Adenylation_kDNA_ligase_like"/>
    <property type="match status" value="1"/>
</dbReference>
<evidence type="ECO:0000256" key="2">
    <source>
        <dbReference type="ARBA" id="ARBA00022598"/>
    </source>
</evidence>
<dbReference type="PANTHER" id="PTHR47810">
    <property type="entry name" value="DNA LIGASE"/>
    <property type="match status" value="1"/>
</dbReference>
<dbReference type="GO" id="GO:0005524">
    <property type="term" value="F:ATP binding"/>
    <property type="evidence" value="ECO:0007669"/>
    <property type="project" value="InterPro"/>
</dbReference>
<dbReference type="PROSITE" id="PS00333">
    <property type="entry name" value="DNA_LIGASE_A2"/>
    <property type="match status" value="1"/>
</dbReference>
<dbReference type="Pfam" id="PF01068">
    <property type="entry name" value="DNA_ligase_A_M"/>
    <property type="match status" value="1"/>
</dbReference>
<dbReference type="NCBIfam" id="NF006592">
    <property type="entry name" value="PRK09125.1"/>
    <property type="match status" value="1"/>
</dbReference>
<organism evidence="9 10">
    <name type="scientific">Blepharisma stoltei</name>
    <dbReference type="NCBI Taxonomy" id="1481888"/>
    <lineage>
        <taxon>Eukaryota</taxon>
        <taxon>Sar</taxon>
        <taxon>Alveolata</taxon>
        <taxon>Ciliophora</taxon>
        <taxon>Postciliodesmatophora</taxon>
        <taxon>Heterotrichea</taxon>
        <taxon>Heterotrichida</taxon>
        <taxon>Blepharismidae</taxon>
        <taxon>Blepharisma</taxon>
    </lineage>
</organism>
<dbReference type="InterPro" id="IPR012340">
    <property type="entry name" value="NA-bd_OB-fold"/>
</dbReference>
<dbReference type="GO" id="GO:0003910">
    <property type="term" value="F:DNA ligase (ATP) activity"/>
    <property type="evidence" value="ECO:0007669"/>
    <property type="project" value="InterPro"/>
</dbReference>
<dbReference type="Proteomes" id="UP001162131">
    <property type="component" value="Unassembled WGS sequence"/>
</dbReference>
<dbReference type="Gene3D" id="2.40.50.140">
    <property type="entry name" value="Nucleic acid-binding proteins"/>
    <property type="match status" value="1"/>
</dbReference>
<keyword evidence="3" id="KW-0235">DNA replication</keyword>
<dbReference type="CDD" id="cd08041">
    <property type="entry name" value="OBF_kDNA_ligase_like"/>
    <property type="match status" value="1"/>
</dbReference>
<dbReference type="GO" id="GO:0006281">
    <property type="term" value="P:DNA repair"/>
    <property type="evidence" value="ECO:0007669"/>
    <property type="project" value="UniProtKB-KW"/>
</dbReference>
<dbReference type="SUPFAM" id="SSF50249">
    <property type="entry name" value="Nucleic acid-binding proteins"/>
    <property type="match status" value="1"/>
</dbReference>